<feature type="transmembrane region" description="Helical" evidence="6">
    <location>
        <begin position="393"/>
        <end position="414"/>
    </location>
</feature>
<dbReference type="PANTHER" id="PTHR22950:SF698">
    <property type="entry name" value="AMINO ACID TRANSPORTER TRANSMEMBRANE DOMAIN-CONTAINING PROTEIN"/>
    <property type="match status" value="1"/>
</dbReference>
<dbReference type="GO" id="GO:0015179">
    <property type="term" value="F:L-amino acid transmembrane transporter activity"/>
    <property type="evidence" value="ECO:0007669"/>
    <property type="project" value="TreeGrafter"/>
</dbReference>
<evidence type="ECO:0000256" key="3">
    <source>
        <dbReference type="ARBA" id="ARBA00022970"/>
    </source>
</evidence>
<gene>
    <name evidence="9" type="ORF">Nepgr_015221</name>
</gene>
<evidence type="ECO:0000259" key="8">
    <source>
        <dbReference type="Pfam" id="PF01490"/>
    </source>
</evidence>
<keyword evidence="7" id="KW-0732">Signal</keyword>
<organism evidence="9 10">
    <name type="scientific">Nepenthes gracilis</name>
    <name type="common">Slender pitcher plant</name>
    <dbReference type="NCBI Taxonomy" id="150966"/>
    <lineage>
        <taxon>Eukaryota</taxon>
        <taxon>Viridiplantae</taxon>
        <taxon>Streptophyta</taxon>
        <taxon>Embryophyta</taxon>
        <taxon>Tracheophyta</taxon>
        <taxon>Spermatophyta</taxon>
        <taxon>Magnoliopsida</taxon>
        <taxon>eudicotyledons</taxon>
        <taxon>Gunneridae</taxon>
        <taxon>Pentapetalae</taxon>
        <taxon>Caryophyllales</taxon>
        <taxon>Nepenthaceae</taxon>
        <taxon>Nepenthes</taxon>
    </lineage>
</organism>
<evidence type="ECO:0000256" key="6">
    <source>
        <dbReference type="SAM" id="Phobius"/>
    </source>
</evidence>
<feature type="transmembrane region" description="Helical" evidence="6">
    <location>
        <begin position="142"/>
        <end position="162"/>
    </location>
</feature>
<dbReference type="PANTHER" id="PTHR22950">
    <property type="entry name" value="AMINO ACID TRANSPORTER"/>
    <property type="match status" value="1"/>
</dbReference>
<protein>
    <recommendedName>
        <fullName evidence="8">Amino acid transporter transmembrane domain-containing protein</fullName>
    </recommendedName>
</protein>
<feature type="transmembrane region" description="Helical" evidence="6">
    <location>
        <begin position="71"/>
        <end position="90"/>
    </location>
</feature>
<evidence type="ECO:0000313" key="9">
    <source>
        <dbReference type="EMBL" id="GMH13380.1"/>
    </source>
</evidence>
<dbReference type="GO" id="GO:0005774">
    <property type="term" value="C:vacuolar membrane"/>
    <property type="evidence" value="ECO:0007669"/>
    <property type="project" value="TreeGrafter"/>
</dbReference>
<keyword evidence="10" id="KW-1185">Reference proteome</keyword>
<accession>A0AAD3XRA6</accession>
<feature type="chain" id="PRO_5042007134" description="Amino acid transporter transmembrane domain-containing protein" evidence="7">
    <location>
        <begin position="30"/>
        <end position="455"/>
    </location>
</feature>
<comment type="subcellular location">
    <subcellularLocation>
        <location evidence="1">Membrane</location>
        <topology evidence="1">Multi-pass membrane protein</topology>
    </subcellularLocation>
</comment>
<keyword evidence="2 6" id="KW-0812">Transmembrane</keyword>
<keyword evidence="3" id="KW-0029">Amino-acid transport</keyword>
<feature type="transmembrane region" description="Helical" evidence="6">
    <location>
        <begin position="209"/>
        <end position="233"/>
    </location>
</feature>
<evidence type="ECO:0000256" key="7">
    <source>
        <dbReference type="SAM" id="SignalP"/>
    </source>
</evidence>
<feature type="domain" description="Amino acid transporter transmembrane" evidence="8">
    <location>
        <begin position="64"/>
        <end position="447"/>
    </location>
</feature>
<evidence type="ECO:0000256" key="1">
    <source>
        <dbReference type="ARBA" id="ARBA00004141"/>
    </source>
</evidence>
<evidence type="ECO:0000313" key="10">
    <source>
        <dbReference type="Proteomes" id="UP001279734"/>
    </source>
</evidence>
<feature type="transmembrane region" description="Helical" evidence="6">
    <location>
        <begin position="253"/>
        <end position="271"/>
    </location>
</feature>
<feature type="transmembrane region" description="Helical" evidence="6">
    <location>
        <begin position="327"/>
        <end position="347"/>
    </location>
</feature>
<evidence type="ECO:0000256" key="2">
    <source>
        <dbReference type="ARBA" id="ARBA00022692"/>
    </source>
</evidence>
<feature type="signal peptide" evidence="7">
    <location>
        <begin position="1"/>
        <end position="29"/>
    </location>
</feature>
<name>A0AAD3XRA6_NEPGR</name>
<dbReference type="Proteomes" id="UP001279734">
    <property type="component" value="Unassembled WGS sequence"/>
</dbReference>
<keyword evidence="3" id="KW-0813">Transport</keyword>
<evidence type="ECO:0000256" key="4">
    <source>
        <dbReference type="ARBA" id="ARBA00022989"/>
    </source>
</evidence>
<dbReference type="InterPro" id="IPR013057">
    <property type="entry name" value="AA_transpt_TM"/>
</dbReference>
<feature type="transmembrane region" description="Helical" evidence="6">
    <location>
        <begin position="283"/>
        <end position="307"/>
    </location>
</feature>
<feature type="transmembrane region" description="Helical" evidence="6">
    <location>
        <begin position="426"/>
        <end position="447"/>
    </location>
</feature>
<proteinExistence type="predicted"/>
<sequence length="455" mass="49634">MKNDGSRSLQVEWLRHLLFWLEALSLIDSELSKAHRAAAPQVSRKNSKMAEDQLRSPLIQRTGGSGFIKSCFNATNAFLGIGLLTVPYALSRGGWLSLALFFLIGIITFYTGILLTRCMDLDPSTTTYLDIAERAFGKTGRIVGLIIMNCDLYLVSIGLLILEGDNLHKLFPKYRIHLGALAIDGRRSFIILTALVISPTMLLTDLGILSYVSATGIFSCFIIIASVICVGALEGVGFHGKGELLNLAGIPTALSLYIVCFAGHPVIPSIYTSAKHPQQLSKVLLCSFFVTTMTYALMAVTGYLMFGDGVESQITLNLPTKAVSAKVAIYTTLLIPVTRYALMMTPVASAIESGMSEEHLSKRLIRILIRLALLVSTVVVAYLFPYFESLMSIIGSVFVVLVSFLLPCFCYLKISGSRRCWSWKSVGNIGIIVFATFAGVIGTYSSIAQLVREMS</sequence>
<keyword evidence="5 6" id="KW-0472">Membrane</keyword>
<dbReference type="Pfam" id="PF01490">
    <property type="entry name" value="Aa_trans"/>
    <property type="match status" value="1"/>
</dbReference>
<feature type="transmembrane region" description="Helical" evidence="6">
    <location>
        <begin position="96"/>
        <end position="115"/>
    </location>
</feature>
<evidence type="ECO:0000256" key="5">
    <source>
        <dbReference type="ARBA" id="ARBA00023136"/>
    </source>
</evidence>
<dbReference type="AlphaFoldDB" id="A0AAD3XRA6"/>
<reference evidence="9" key="1">
    <citation type="submission" date="2023-05" db="EMBL/GenBank/DDBJ databases">
        <title>Nepenthes gracilis genome sequencing.</title>
        <authorList>
            <person name="Fukushima K."/>
        </authorList>
    </citation>
    <scope>NUCLEOTIDE SEQUENCE</scope>
    <source>
        <strain evidence="9">SING2019-196</strain>
    </source>
</reference>
<keyword evidence="4 6" id="KW-1133">Transmembrane helix</keyword>
<dbReference type="EMBL" id="BSYO01000012">
    <property type="protein sequence ID" value="GMH13380.1"/>
    <property type="molecule type" value="Genomic_DNA"/>
</dbReference>
<comment type="caution">
    <text evidence="9">The sequence shown here is derived from an EMBL/GenBank/DDBJ whole genome shotgun (WGS) entry which is preliminary data.</text>
</comment>
<feature type="transmembrane region" description="Helical" evidence="6">
    <location>
        <begin position="367"/>
        <end position="387"/>
    </location>
</feature>